<evidence type="ECO:0000259" key="9">
    <source>
        <dbReference type="PROSITE" id="PS51012"/>
    </source>
</evidence>
<feature type="transmembrane region" description="Helical" evidence="8">
    <location>
        <begin position="236"/>
        <end position="259"/>
    </location>
</feature>
<dbReference type="Proteomes" id="UP000280296">
    <property type="component" value="Unassembled WGS sequence"/>
</dbReference>
<accession>A0A432MK46</accession>
<feature type="transmembrane region" description="Helical" evidence="8">
    <location>
        <begin position="188"/>
        <end position="210"/>
    </location>
</feature>
<dbReference type="EMBL" id="RYZH01000020">
    <property type="protein sequence ID" value="RUL87496.1"/>
    <property type="molecule type" value="Genomic_DNA"/>
</dbReference>
<comment type="similarity">
    <text evidence="2">Belongs to the ABC-2 integral membrane protein family.</text>
</comment>
<dbReference type="PROSITE" id="PS51012">
    <property type="entry name" value="ABC_TM2"/>
    <property type="match status" value="1"/>
</dbReference>
<comment type="subcellular location">
    <subcellularLocation>
        <location evidence="1">Cell membrane</location>
        <topology evidence="1">Multi-pass membrane protein</topology>
    </subcellularLocation>
</comment>
<proteinExistence type="inferred from homology"/>
<evidence type="ECO:0000256" key="1">
    <source>
        <dbReference type="ARBA" id="ARBA00004651"/>
    </source>
</evidence>
<keyword evidence="3" id="KW-0813">Transport</keyword>
<dbReference type="PANTHER" id="PTHR30294">
    <property type="entry name" value="MEMBRANE COMPONENT OF ABC TRANSPORTER YHHJ-RELATED"/>
    <property type="match status" value="1"/>
</dbReference>
<feature type="transmembrane region" description="Helical" evidence="8">
    <location>
        <begin position="354"/>
        <end position="374"/>
    </location>
</feature>
<dbReference type="RefSeq" id="WP_126725554.1">
    <property type="nucleotide sequence ID" value="NZ_RYZH01000020.1"/>
</dbReference>
<comment type="caution">
    <text evidence="10">The sequence shown here is derived from an EMBL/GenBank/DDBJ whole genome shotgun (WGS) entry which is preliminary data.</text>
</comment>
<evidence type="ECO:0000313" key="10">
    <source>
        <dbReference type="EMBL" id="RUL87496.1"/>
    </source>
</evidence>
<dbReference type="InterPro" id="IPR051449">
    <property type="entry name" value="ABC-2_transporter_component"/>
</dbReference>
<sequence>MTPRQATRARRLWALVRKESLQILRDPSAFLIAGVLPLLLLLIFGFGVSLDLKEVRIAVVVERMTPEAASLLDSYRDSRFFRVRVARHRAEVEDELVAGRLSGIVVIPDDFSARLARGARAPIQVLVDGSDPNTAGLAQGYINGVWQNWLLQETASRSALVSRPVAGPRITIEPRSWFNPSLDSRDSLLPGAVAINLTLIGTLLTALVVAREWERGTMEALLATPASRGEILLGKIIPYFALGMLAMAVSTASAVWAFGVPFRGSIAALVAVSSAFLGTMLTLGLLISTKARNQFVACQAALIVGFLPAFELSGFIFEIGSMPAPIQLLTRILPPRYFVSSLQTIFLAGDVPSVLVPNGLILCAFASVLFAMLVRSTPTRLE</sequence>
<dbReference type="OrthoDB" id="9776218at2"/>
<evidence type="ECO:0000256" key="8">
    <source>
        <dbReference type="SAM" id="Phobius"/>
    </source>
</evidence>
<evidence type="ECO:0000256" key="7">
    <source>
        <dbReference type="ARBA" id="ARBA00023136"/>
    </source>
</evidence>
<feature type="transmembrane region" description="Helical" evidence="8">
    <location>
        <begin position="265"/>
        <end position="288"/>
    </location>
</feature>
<evidence type="ECO:0000256" key="2">
    <source>
        <dbReference type="ARBA" id="ARBA00007783"/>
    </source>
</evidence>
<organism evidence="10 11">
    <name type="scientific">Tautonia sociabilis</name>
    <dbReference type="NCBI Taxonomy" id="2080755"/>
    <lineage>
        <taxon>Bacteria</taxon>
        <taxon>Pseudomonadati</taxon>
        <taxon>Planctomycetota</taxon>
        <taxon>Planctomycetia</taxon>
        <taxon>Isosphaerales</taxon>
        <taxon>Isosphaeraceae</taxon>
        <taxon>Tautonia</taxon>
    </lineage>
</organism>
<keyword evidence="5 8" id="KW-0812">Transmembrane</keyword>
<evidence type="ECO:0000256" key="3">
    <source>
        <dbReference type="ARBA" id="ARBA00022448"/>
    </source>
</evidence>
<evidence type="ECO:0000256" key="4">
    <source>
        <dbReference type="ARBA" id="ARBA00022475"/>
    </source>
</evidence>
<protein>
    <submittedName>
        <fullName evidence="10">ABC transporter permease</fullName>
    </submittedName>
</protein>
<evidence type="ECO:0000256" key="5">
    <source>
        <dbReference type="ARBA" id="ARBA00022692"/>
    </source>
</evidence>
<evidence type="ECO:0000256" key="6">
    <source>
        <dbReference type="ARBA" id="ARBA00022989"/>
    </source>
</evidence>
<feature type="transmembrane region" description="Helical" evidence="8">
    <location>
        <begin position="28"/>
        <end position="48"/>
    </location>
</feature>
<dbReference type="PANTHER" id="PTHR30294:SF29">
    <property type="entry name" value="MULTIDRUG ABC TRANSPORTER PERMEASE YBHS-RELATED"/>
    <property type="match status" value="1"/>
</dbReference>
<dbReference type="GO" id="GO:0005886">
    <property type="term" value="C:plasma membrane"/>
    <property type="evidence" value="ECO:0007669"/>
    <property type="project" value="UniProtKB-SubCell"/>
</dbReference>
<keyword evidence="11" id="KW-1185">Reference proteome</keyword>
<dbReference type="Gene3D" id="3.40.1710.10">
    <property type="entry name" value="abc type-2 transporter like domain"/>
    <property type="match status" value="1"/>
</dbReference>
<dbReference type="GO" id="GO:0140359">
    <property type="term" value="F:ABC-type transporter activity"/>
    <property type="evidence" value="ECO:0007669"/>
    <property type="project" value="InterPro"/>
</dbReference>
<reference evidence="10 11" key="1">
    <citation type="submission" date="2018-12" db="EMBL/GenBank/DDBJ databases">
        <authorList>
            <person name="Toschakov S.V."/>
        </authorList>
    </citation>
    <scope>NUCLEOTIDE SEQUENCE [LARGE SCALE GENOMIC DNA]</scope>
    <source>
        <strain evidence="10 11">GM2012</strain>
    </source>
</reference>
<dbReference type="InterPro" id="IPR013525">
    <property type="entry name" value="ABC2_TM"/>
</dbReference>
<gene>
    <name evidence="10" type="ORF">TsocGM_11685</name>
</gene>
<dbReference type="AlphaFoldDB" id="A0A432MK46"/>
<keyword evidence="7 8" id="KW-0472">Membrane</keyword>
<feature type="transmembrane region" description="Helical" evidence="8">
    <location>
        <begin position="295"/>
        <end position="317"/>
    </location>
</feature>
<dbReference type="InterPro" id="IPR047817">
    <property type="entry name" value="ABC2_TM_bact-type"/>
</dbReference>
<reference evidence="10 11" key="2">
    <citation type="submission" date="2019-01" db="EMBL/GenBank/DDBJ databases">
        <title>Tautonia sociabilis, a novel thermotolerant planctomycete of Isosphaeraceae family, isolated from a 4000 m deep subterranean habitat.</title>
        <authorList>
            <person name="Kovaleva O.L."/>
            <person name="Elcheninov A.G."/>
            <person name="Van Heerden E."/>
            <person name="Toshchakov S.V."/>
            <person name="Novikov A."/>
            <person name="Bonch-Osmolovskaya E.A."/>
            <person name="Kublanov I.V."/>
        </authorList>
    </citation>
    <scope>NUCLEOTIDE SEQUENCE [LARGE SCALE GENOMIC DNA]</scope>
    <source>
        <strain evidence="10 11">GM2012</strain>
    </source>
</reference>
<evidence type="ECO:0000313" key="11">
    <source>
        <dbReference type="Proteomes" id="UP000280296"/>
    </source>
</evidence>
<keyword evidence="6 8" id="KW-1133">Transmembrane helix</keyword>
<dbReference type="Pfam" id="PF12698">
    <property type="entry name" value="ABC2_membrane_3"/>
    <property type="match status" value="1"/>
</dbReference>
<name>A0A432MK46_9BACT</name>
<feature type="domain" description="ABC transmembrane type-2" evidence="9">
    <location>
        <begin position="154"/>
        <end position="380"/>
    </location>
</feature>
<keyword evidence="4" id="KW-1003">Cell membrane</keyword>